<evidence type="ECO:0000313" key="1">
    <source>
        <dbReference type="EMBL" id="MBL4951844.1"/>
    </source>
</evidence>
<keyword evidence="2" id="KW-1185">Reference proteome</keyword>
<reference evidence="1 2" key="1">
    <citation type="submission" date="2021-01" db="EMBL/GenBank/DDBJ databases">
        <title>Genome public.</title>
        <authorList>
            <person name="Liu C."/>
            <person name="Sun Q."/>
        </authorList>
    </citation>
    <scope>NUCLEOTIDE SEQUENCE [LARGE SCALE GENOMIC DNA]</scope>
    <source>
        <strain evidence="1 2">YIM B02564</strain>
    </source>
</reference>
<sequence length="173" mass="20032">GNLDLERFTILREELGISGPQIRELTRNHRLKRIEEVTDVLYFRYILKKKRVRKGLSLVVNALNDTEDKYFLTSSEKTELAAHREKKRQASQEAEIVKLASDNRRSALDRFKDWWPSVPEDKQLDIWGLFLKDEISLAVIRSKRLKSSTVDISHPLVSSAFLAFVARVGLIPE</sequence>
<feature type="non-terminal residue" evidence="1">
    <location>
        <position position="1"/>
    </location>
</feature>
<gene>
    <name evidence="1" type="ORF">JK635_06320</name>
</gene>
<dbReference type="Proteomes" id="UP000623967">
    <property type="component" value="Unassembled WGS sequence"/>
</dbReference>
<comment type="caution">
    <text evidence="1">The sequence shown here is derived from an EMBL/GenBank/DDBJ whole genome shotgun (WGS) entry which is preliminary data.</text>
</comment>
<dbReference type="EMBL" id="JAESWB010000106">
    <property type="protein sequence ID" value="MBL4951844.1"/>
    <property type="molecule type" value="Genomic_DNA"/>
</dbReference>
<organism evidence="1 2">
    <name type="scientific">Neobacillus paridis</name>
    <dbReference type="NCBI Taxonomy" id="2803862"/>
    <lineage>
        <taxon>Bacteria</taxon>
        <taxon>Bacillati</taxon>
        <taxon>Bacillota</taxon>
        <taxon>Bacilli</taxon>
        <taxon>Bacillales</taxon>
        <taxon>Bacillaceae</taxon>
        <taxon>Neobacillus</taxon>
    </lineage>
</organism>
<accession>A0ABS1TLF3</accession>
<name>A0ABS1TLF3_9BACI</name>
<proteinExistence type="predicted"/>
<evidence type="ECO:0000313" key="2">
    <source>
        <dbReference type="Proteomes" id="UP000623967"/>
    </source>
</evidence>
<protein>
    <submittedName>
        <fullName evidence="1">Uncharacterized protein</fullName>
    </submittedName>
</protein>